<evidence type="ECO:0000313" key="2">
    <source>
        <dbReference type="Proteomes" id="UP001154282"/>
    </source>
</evidence>
<protein>
    <submittedName>
        <fullName evidence="1">Uncharacterized protein</fullName>
    </submittedName>
</protein>
<proteinExistence type="predicted"/>
<keyword evidence="2" id="KW-1185">Reference proteome</keyword>
<name>A0AAV0J0Z6_9ROSI</name>
<dbReference type="EMBL" id="CAMGYJ010000004">
    <property type="protein sequence ID" value="CAI0403565.1"/>
    <property type="molecule type" value="Genomic_DNA"/>
</dbReference>
<accession>A0AAV0J0Z6</accession>
<organism evidence="1 2">
    <name type="scientific">Linum tenue</name>
    <dbReference type="NCBI Taxonomy" id="586396"/>
    <lineage>
        <taxon>Eukaryota</taxon>
        <taxon>Viridiplantae</taxon>
        <taxon>Streptophyta</taxon>
        <taxon>Embryophyta</taxon>
        <taxon>Tracheophyta</taxon>
        <taxon>Spermatophyta</taxon>
        <taxon>Magnoliopsida</taxon>
        <taxon>eudicotyledons</taxon>
        <taxon>Gunneridae</taxon>
        <taxon>Pentapetalae</taxon>
        <taxon>rosids</taxon>
        <taxon>fabids</taxon>
        <taxon>Malpighiales</taxon>
        <taxon>Linaceae</taxon>
        <taxon>Linum</taxon>
    </lineage>
</organism>
<sequence length="51" mass="5782">MGTTLCWGRCWTCTSRGCRRASIWPGISSAWPTSATCRSRSTWWVRLGRST</sequence>
<evidence type="ECO:0000313" key="1">
    <source>
        <dbReference type="EMBL" id="CAI0403565.1"/>
    </source>
</evidence>
<dbReference type="Proteomes" id="UP001154282">
    <property type="component" value="Unassembled WGS sequence"/>
</dbReference>
<gene>
    <name evidence="1" type="ORF">LITE_LOCUS12095</name>
</gene>
<dbReference type="AlphaFoldDB" id="A0AAV0J0Z6"/>
<comment type="caution">
    <text evidence="1">The sequence shown here is derived from an EMBL/GenBank/DDBJ whole genome shotgun (WGS) entry which is preliminary data.</text>
</comment>
<reference evidence="1" key="1">
    <citation type="submission" date="2022-08" db="EMBL/GenBank/DDBJ databases">
        <authorList>
            <person name="Gutierrez-Valencia J."/>
        </authorList>
    </citation>
    <scope>NUCLEOTIDE SEQUENCE</scope>
</reference>